<accession>A4SVQ4</accession>
<dbReference type="AlphaFoldDB" id="A4SVQ4"/>
<name>A4SVQ4_POLAQ</name>
<dbReference type="NCBIfam" id="TIGR01550">
    <property type="entry name" value="DOC_P1"/>
    <property type="match status" value="1"/>
</dbReference>
<dbReference type="HOGENOM" id="CLU_115697_1_1_4"/>
<dbReference type="InterPro" id="IPR006440">
    <property type="entry name" value="Doc"/>
</dbReference>
<evidence type="ECO:0000313" key="3">
    <source>
        <dbReference type="Proteomes" id="UP000000231"/>
    </source>
</evidence>
<dbReference type="Gene3D" id="1.20.120.1870">
    <property type="entry name" value="Fic/DOC protein, Fido domain"/>
    <property type="match status" value="1"/>
</dbReference>
<dbReference type="PROSITE" id="PS51459">
    <property type="entry name" value="FIDO"/>
    <property type="match status" value="1"/>
</dbReference>
<proteinExistence type="predicted"/>
<evidence type="ECO:0000259" key="1">
    <source>
        <dbReference type="PROSITE" id="PS51459"/>
    </source>
</evidence>
<dbReference type="KEGG" id="pnu:Pnuc_0348"/>
<dbReference type="eggNOG" id="COG3654">
    <property type="taxonomic scope" value="Bacteria"/>
</dbReference>
<sequence length="114" mass="12962">MHEVLIQRFGGSPGIRNTDALEAALNRPQCGYYPDLIGQASALFESLAVNHPFIDGNKRIAFAAMDTFLRINGMQLNINSRDAYTKILDMFDRQELEHHVIDAWLRSICQKKLN</sequence>
<dbReference type="InterPro" id="IPR003812">
    <property type="entry name" value="Fido"/>
</dbReference>
<dbReference type="GO" id="GO:0016301">
    <property type="term" value="F:kinase activity"/>
    <property type="evidence" value="ECO:0007669"/>
    <property type="project" value="InterPro"/>
</dbReference>
<dbReference type="Proteomes" id="UP000000231">
    <property type="component" value="Chromosome"/>
</dbReference>
<gene>
    <name evidence="2" type="ordered locus">Pnuc_0348</name>
</gene>
<dbReference type="EMBL" id="CP000655">
    <property type="protein sequence ID" value="ABP33568.1"/>
    <property type="molecule type" value="Genomic_DNA"/>
</dbReference>
<dbReference type="SUPFAM" id="SSF140931">
    <property type="entry name" value="Fic-like"/>
    <property type="match status" value="1"/>
</dbReference>
<dbReference type="Pfam" id="PF02661">
    <property type="entry name" value="Fic"/>
    <property type="match status" value="1"/>
</dbReference>
<organism evidence="2 3">
    <name type="scientific">Polynucleobacter asymbioticus (strain DSM 18221 / CIP 109841 / QLW-P1DMWA-1)</name>
    <name type="common">Polynucleobacter necessarius subsp. asymbioticus</name>
    <dbReference type="NCBI Taxonomy" id="312153"/>
    <lineage>
        <taxon>Bacteria</taxon>
        <taxon>Pseudomonadati</taxon>
        <taxon>Pseudomonadota</taxon>
        <taxon>Betaproteobacteria</taxon>
        <taxon>Burkholderiales</taxon>
        <taxon>Burkholderiaceae</taxon>
        <taxon>Polynucleobacter</taxon>
    </lineage>
</organism>
<reference evidence="2 3" key="1">
    <citation type="journal article" date="2012" name="Stand. Genomic Sci.">
        <title>Complete genome sequence of Polynucleobacter necessarius subsp. asymbioticus type strain (QLW-P1DMWA-1(T)).</title>
        <authorList>
            <person name="Meincke L."/>
            <person name="Copeland A."/>
            <person name="Lapidus A."/>
            <person name="Lucas S."/>
            <person name="Berry K.W."/>
            <person name="Del Rio T.G."/>
            <person name="Hammon N."/>
            <person name="Dalin E."/>
            <person name="Tice H."/>
            <person name="Pitluck S."/>
            <person name="Richardson P."/>
            <person name="Bruce D."/>
            <person name="Goodwin L."/>
            <person name="Han C."/>
            <person name="Tapia R."/>
            <person name="Detter J.C."/>
            <person name="Schmutz J."/>
            <person name="Brettin T."/>
            <person name="Larimer F."/>
            <person name="Land M."/>
            <person name="Hauser L."/>
            <person name="Kyrpides N.C."/>
            <person name="Ivanova N."/>
            <person name="Goker M."/>
            <person name="Woyke T."/>
            <person name="Wu Q.L."/>
            <person name="Pockl M."/>
            <person name="Hahn M.W."/>
            <person name="Klenk H.P."/>
        </authorList>
    </citation>
    <scope>NUCLEOTIDE SEQUENCE [LARGE SCALE GENOMIC DNA]</scope>
    <source>
        <strain evidence="3">DSM 18221 / CIP 109841 / QLW-P1DMWA-1</strain>
    </source>
</reference>
<dbReference type="PANTHER" id="PTHR39426">
    <property type="entry name" value="HOMOLOGY TO DEATH-ON-CURING PROTEIN OF PHAGE P1"/>
    <property type="match status" value="1"/>
</dbReference>
<dbReference type="PANTHER" id="PTHR39426:SF1">
    <property type="entry name" value="HOMOLOGY TO DEATH-ON-CURING PROTEIN OF PHAGE P1"/>
    <property type="match status" value="1"/>
</dbReference>
<dbReference type="InterPro" id="IPR036597">
    <property type="entry name" value="Fido-like_dom_sf"/>
</dbReference>
<evidence type="ECO:0000313" key="2">
    <source>
        <dbReference type="EMBL" id="ABP33568.1"/>
    </source>
</evidence>
<feature type="domain" description="Fido" evidence="1">
    <location>
        <begin position="1"/>
        <end position="107"/>
    </location>
</feature>
<protein>
    <submittedName>
        <fullName evidence="2">Death-on-curing family protein</fullName>
    </submittedName>
</protein>
<keyword evidence="3" id="KW-1185">Reference proteome</keyword>
<dbReference type="InterPro" id="IPR053737">
    <property type="entry name" value="Type_II_TA_Toxin"/>
</dbReference>